<dbReference type="AlphaFoldDB" id="A0A842HFQ4"/>
<organism evidence="1 2">
    <name type="scientific">Ruficoccus amylovorans</name>
    <dbReference type="NCBI Taxonomy" id="1804625"/>
    <lineage>
        <taxon>Bacteria</taxon>
        <taxon>Pseudomonadati</taxon>
        <taxon>Verrucomicrobiota</taxon>
        <taxon>Opitutia</taxon>
        <taxon>Puniceicoccales</taxon>
        <taxon>Cerasicoccaceae</taxon>
        <taxon>Ruficoccus</taxon>
    </lineage>
</organism>
<evidence type="ECO:0008006" key="3">
    <source>
        <dbReference type="Google" id="ProtNLM"/>
    </source>
</evidence>
<evidence type="ECO:0000313" key="1">
    <source>
        <dbReference type="EMBL" id="MBC2595040.1"/>
    </source>
</evidence>
<gene>
    <name evidence="1" type="ORF">H5P28_12300</name>
</gene>
<accession>A0A842HFQ4</accession>
<evidence type="ECO:0000313" key="2">
    <source>
        <dbReference type="Proteomes" id="UP000546464"/>
    </source>
</evidence>
<name>A0A842HFQ4_9BACT</name>
<reference evidence="1 2" key="1">
    <citation type="submission" date="2020-07" db="EMBL/GenBank/DDBJ databases">
        <authorList>
            <person name="Feng X."/>
        </authorList>
    </citation>
    <scope>NUCLEOTIDE SEQUENCE [LARGE SCALE GENOMIC DNA]</scope>
    <source>
        <strain evidence="1 2">JCM31066</strain>
    </source>
</reference>
<dbReference type="Proteomes" id="UP000546464">
    <property type="component" value="Unassembled WGS sequence"/>
</dbReference>
<keyword evidence="2" id="KW-1185">Reference proteome</keyword>
<comment type="caution">
    <text evidence="1">The sequence shown here is derived from an EMBL/GenBank/DDBJ whole genome shotgun (WGS) entry which is preliminary data.</text>
</comment>
<dbReference type="EMBL" id="JACHVB010000035">
    <property type="protein sequence ID" value="MBC2595040.1"/>
    <property type="molecule type" value="Genomic_DNA"/>
</dbReference>
<protein>
    <recommendedName>
        <fullName evidence="3">Flagellar protein FliS</fullName>
    </recommendedName>
</protein>
<proteinExistence type="predicted"/>
<dbReference type="RefSeq" id="WP_185676005.1">
    <property type="nucleotide sequence ID" value="NZ_JACHVB010000035.1"/>
</dbReference>
<sequence length="107" mass="12098">MIYRRHQADKPEARKKRLLRLYALAIRAAEEHRCDDLVHCLDILRAGLNPIAGLDLALSLHELYGDIERAARSGQYAEAAHSLESLKGLWDARARLDHALIAPHRGE</sequence>